<dbReference type="PROSITE" id="PS51194">
    <property type="entry name" value="HELICASE_CTER"/>
    <property type="match status" value="1"/>
</dbReference>
<keyword evidence="7" id="KW-0469">Meiosis</keyword>
<keyword evidence="6 11" id="KW-0067">ATP-binding</keyword>
<evidence type="ECO:0000256" key="2">
    <source>
        <dbReference type="ARBA" id="ARBA00012552"/>
    </source>
</evidence>
<dbReference type="InterPro" id="IPR014001">
    <property type="entry name" value="Helicase_ATP-bd"/>
</dbReference>
<dbReference type="EMBL" id="JAERUA010000004">
    <property type="protein sequence ID" value="KAI1900263.1"/>
    <property type="molecule type" value="Genomic_DNA"/>
</dbReference>
<dbReference type="SMART" id="SM00487">
    <property type="entry name" value="DEXDc"/>
    <property type="match status" value="1"/>
</dbReference>
<dbReference type="OrthoDB" id="196131at2759"/>
<evidence type="ECO:0000259" key="15">
    <source>
        <dbReference type="PROSITE" id="PS51195"/>
    </source>
</evidence>
<keyword evidence="5 11" id="KW-0347">Helicase</keyword>
<dbReference type="Pfam" id="PF00271">
    <property type="entry name" value="Helicase_C"/>
    <property type="match status" value="1"/>
</dbReference>
<evidence type="ECO:0000256" key="6">
    <source>
        <dbReference type="ARBA" id="ARBA00022840"/>
    </source>
</evidence>
<dbReference type="GO" id="GO:0016787">
    <property type="term" value="F:hydrolase activity"/>
    <property type="evidence" value="ECO:0007669"/>
    <property type="project" value="UniProtKB-KW"/>
</dbReference>
<feature type="compositionally biased region" description="Gly residues" evidence="12">
    <location>
        <begin position="63"/>
        <end position="79"/>
    </location>
</feature>
<feature type="compositionally biased region" description="Gly residues" evidence="12">
    <location>
        <begin position="136"/>
        <end position="158"/>
    </location>
</feature>
<dbReference type="InterPro" id="IPR014014">
    <property type="entry name" value="RNA_helicase_DEAD_Q_motif"/>
</dbReference>
<comment type="similarity">
    <text evidence="1">Belongs to the DEAD box helicase family. DDX4/VASA subfamily.</text>
</comment>
<evidence type="ECO:0000256" key="11">
    <source>
        <dbReference type="RuleBase" id="RU000492"/>
    </source>
</evidence>
<evidence type="ECO:0000256" key="9">
    <source>
        <dbReference type="ARBA" id="ARBA00081176"/>
    </source>
</evidence>
<dbReference type="SUPFAM" id="SSF52540">
    <property type="entry name" value="P-loop containing nucleoside triphosphate hydrolases"/>
    <property type="match status" value="1"/>
</dbReference>
<dbReference type="PROSITE" id="PS00039">
    <property type="entry name" value="DEAD_ATP_HELICASE"/>
    <property type="match status" value="1"/>
</dbReference>
<proteinExistence type="inferred from homology"/>
<feature type="compositionally biased region" description="Gly residues" evidence="12">
    <location>
        <begin position="203"/>
        <end position="213"/>
    </location>
</feature>
<feature type="domain" description="Helicase ATP-binding" evidence="13">
    <location>
        <begin position="317"/>
        <end position="500"/>
    </location>
</feature>
<evidence type="ECO:0000256" key="5">
    <source>
        <dbReference type="ARBA" id="ARBA00022806"/>
    </source>
</evidence>
<dbReference type="CDD" id="cd18052">
    <property type="entry name" value="DEADc_DDX4"/>
    <property type="match status" value="1"/>
</dbReference>
<feature type="short sequence motif" description="Q motif" evidence="10">
    <location>
        <begin position="286"/>
        <end position="314"/>
    </location>
</feature>
<name>A0A8T3DT42_9TELE</name>
<evidence type="ECO:0000256" key="12">
    <source>
        <dbReference type="SAM" id="MobiDB-lite"/>
    </source>
</evidence>
<evidence type="ECO:0000259" key="13">
    <source>
        <dbReference type="PROSITE" id="PS51192"/>
    </source>
</evidence>
<evidence type="ECO:0000256" key="3">
    <source>
        <dbReference type="ARBA" id="ARBA00022741"/>
    </source>
</evidence>
<gene>
    <name evidence="16" type="ORF">AGOR_G00048190</name>
</gene>
<evidence type="ECO:0000313" key="16">
    <source>
        <dbReference type="EMBL" id="KAI1900263.1"/>
    </source>
</evidence>
<dbReference type="GO" id="GO:0051321">
    <property type="term" value="P:meiotic cell cycle"/>
    <property type="evidence" value="ECO:0007669"/>
    <property type="project" value="UniProtKB-KW"/>
</dbReference>
<evidence type="ECO:0000256" key="4">
    <source>
        <dbReference type="ARBA" id="ARBA00022801"/>
    </source>
</evidence>
<feature type="compositionally biased region" description="Gly residues" evidence="12">
    <location>
        <begin position="173"/>
        <end position="192"/>
    </location>
</feature>
<evidence type="ECO:0000313" key="17">
    <source>
        <dbReference type="Proteomes" id="UP000829720"/>
    </source>
</evidence>
<dbReference type="PROSITE" id="PS51192">
    <property type="entry name" value="HELICASE_ATP_BIND_1"/>
    <property type="match status" value="1"/>
</dbReference>
<evidence type="ECO:0000256" key="8">
    <source>
        <dbReference type="ARBA" id="ARBA00047984"/>
    </source>
</evidence>
<dbReference type="CDD" id="cd18787">
    <property type="entry name" value="SF2_C_DEAD"/>
    <property type="match status" value="1"/>
</dbReference>
<reference evidence="16" key="1">
    <citation type="submission" date="2021-01" db="EMBL/GenBank/DDBJ databases">
        <authorList>
            <person name="Zahm M."/>
            <person name="Roques C."/>
            <person name="Cabau C."/>
            <person name="Klopp C."/>
            <person name="Donnadieu C."/>
            <person name="Jouanno E."/>
            <person name="Lampietro C."/>
            <person name="Louis A."/>
            <person name="Herpin A."/>
            <person name="Echchiki A."/>
            <person name="Berthelot C."/>
            <person name="Parey E."/>
            <person name="Roest-Crollius H."/>
            <person name="Braasch I."/>
            <person name="Postlethwait J."/>
            <person name="Bobe J."/>
            <person name="Montfort J."/>
            <person name="Bouchez O."/>
            <person name="Begum T."/>
            <person name="Mejri S."/>
            <person name="Adams A."/>
            <person name="Chen W.-J."/>
            <person name="Guiguen Y."/>
        </authorList>
    </citation>
    <scope>NUCLEOTIDE SEQUENCE</scope>
    <source>
        <tissue evidence="16">Blood</tissue>
    </source>
</reference>
<dbReference type="AlphaFoldDB" id="A0A8T3DT42"/>
<keyword evidence="3 11" id="KW-0547">Nucleotide-binding</keyword>
<keyword evidence="4 11" id="KW-0378">Hydrolase</keyword>
<evidence type="ECO:0000256" key="10">
    <source>
        <dbReference type="PROSITE-ProRule" id="PRU00552"/>
    </source>
</evidence>
<feature type="compositionally biased region" description="Acidic residues" evidence="12">
    <location>
        <begin position="119"/>
        <end position="129"/>
    </location>
</feature>
<dbReference type="FunFam" id="3.40.50.300:FF:000397">
    <property type="entry name" value="Probable ATP-dependent RNA helicase DDX4"/>
    <property type="match status" value="1"/>
</dbReference>
<dbReference type="GO" id="GO:0003676">
    <property type="term" value="F:nucleic acid binding"/>
    <property type="evidence" value="ECO:0007669"/>
    <property type="project" value="InterPro"/>
</dbReference>
<dbReference type="InterPro" id="IPR001650">
    <property type="entry name" value="Helicase_C-like"/>
</dbReference>
<dbReference type="Pfam" id="PF00270">
    <property type="entry name" value="DEAD"/>
    <property type="match status" value="1"/>
</dbReference>
<feature type="region of interest" description="Disordered" evidence="12">
    <location>
        <begin position="15"/>
        <end position="252"/>
    </location>
</feature>
<dbReference type="InterPro" id="IPR011545">
    <property type="entry name" value="DEAD/DEAH_box_helicase_dom"/>
</dbReference>
<sequence>MENWENELADAGGSITTYSAVGSSWDDGDQQHKNNGGSSWNDRGGTFGVKDGYKGNDDSGNFEGNGGSSWNSGRGGFAGNDGSRDNEGRSWNSGGGGFGGYGRGRGRGSMGGGFKSSENDDNGNSEENDGSSWNTGGTGFRGRAGVRGGRGSRGGGRGFSSFSSGNHDDSSSGFGGSFGGGRGGCGGRGGFSQDGYEQRGGRRGGGGRGGGGYRARDEEVFPRGPSFDEDGEKEEANMGPKVNYVPPPPPEEENSIFAHYQTGINFDKYDEILVDVSGSNPPQAITTFEEANLCETLNKNVSKSGYMKPTPVQKYGIPIISAGRDLMACAQTGSGKTAAFLLPILQQLMADGVAASRFCEVQEPKAIIVAPTRELINQIYLEARKFAFGTCVRPVVVYGGISTGYTIREVMKGCNVLCGTPGRLLDIIGRGKVGLSKLQYLVLDEADRMLDMGFEPDIRRLVGSPGMPSKEERQTLMFSATYPEDIQRLAADFLKTDYLFLAVGQVGGACSDVEQTVLQVTQYCKRDQLVELLLKTGTERTMVFVETKRKADFIATFLCQEDVSTTSIHGDREQREREQALSDFRSGKCPVLVATSVAARGLDIEHVQHVVNYDLPSSIDEYVHRIGRTGRCGNTGKAVSFFDPEVDTPLARSLVKVLSGAQQEVPAWLEEVAFSAHGTSGFNPRGKMFASTDTRKRGGFFQKDMQQPAFEMEIEGRERWD</sequence>
<evidence type="ECO:0000256" key="7">
    <source>
        <dbReference type="ARBA" id="ARBA00023254"/>
    </source>
</evidence>
<dbReference type="Proteomes" id="UP000829720">
    <property type="component" value="Unassembled WGS sequence"/>
</dbReference>
<feature type="compositionally biased region" description="Gly residues" evidence="12">
    <location>
        <begin position="93"/>
        <end position="114"/>
    </location>
</feature>
<dbReference type="InterPro" id="IPR000629">
    <property type="entry name" value="RNA-helicase_DEAD-box_CS"/>
</dbReference>
<feature type="domain" description="Helicase C-terminal" evidence="14">
    <location>
        <begin position="528"/>
        <end position="673"/>
    </location>
</feature>
<keyword evidence="17" id="KW-1185">Reference proteome</keyword>
<evidence type="ECO:0000256" key="1">
    <source>
        <dbReference type="ARBA" id="ARBA00010132"/>
    </source>
</evidence>
<dbReference type="FunFam" id="3.40.50.300:FF:000008">
    <property type="entry name" value="ATP-dependent RNA helicase RhlB"/>
    <property type="match status" value="1"/>
</dbReference>
<protein>
    <recommendedName>
        <fullName evidence="2">RNA helicase</fullName>
        <ecNumber evidence="2">3.6.4.13</ecNumber>
    </recommendedName>
    <alternativeName>
        <fullName evidence="9">DEAD box protein 4</fullName>
    </alternativeName>
</protein>
<comment type="catalytic activity">
    <reaction evidence="8">
        <text>ATP + H2O = ADP + phosphate + H(+)</text>
        <dbReference type="Rhea" id="RHEA:13065"/>
        <dbReference type="ChEBI" id="CHEBI:15377"/>
        <dbReference type="ChEBI" id="CHEBI:15378"/>
        <dbReference type="ChEBI" id="CHEBI:30616"/>
        <dbReference type="ChEBI" id="CHEBI:43474"/>
        <dbReference type="ChEBI" id="CHEBI:456216"/>
        <dbReference type="EC" id="3.6.4.13"/>
    </reaction>
</comment>
<evidence type="ECO:0000259" key="14">
    <source>
        <dbReference type="PROSITE" id="PS51194"/>
    </source>
</evidence>
<feature type="domain" description="DEAD-box RNA helicase Q" evidence="15">
    <location>
        <begin position="286"/>
        <end position="314"/>
    </location>
</feature>
<dbReference type="GO" id="GO:0003724">
    <property type="term" value="F:RNA helicase activity"/>
    <property type="evidence" value="ECO:0007669"/>
    <property type="project" value="UniProtKB-EC"/>
</dbReference>
<dbReference type="InterPro" id="IPR027417">
    <property type="entry name" value="P-loop_NTPase"/>
</dbReference>
<dbReference type="PANTHER" id="PTHR47958">
    <property type="entry name" value="ATP-DEPENDENT RNA HELICASE DBP3"/>
    <property type="match status" value="1"/>
</dbReference>
<dbReference type="GO" id="GO:0005524">
    <property type="term" value="F:ATP binding"/>
    <property type="evidence" value="ECO:0007669"/>
    <property type="project" value="UniProtKB-KW"/>
</dbReference>
<organism evidence="16 17">
    <name type="scientific">Albula goreensis</name>
    <dbReference type="NCBI Taxonomy" id="1534307"/>
    <lineage>
        <taxon>Eukaryota</taxon>
        <taxon>Metazoa</taxon>
        <taxon>Chordata</taxon>
        <taxon>Craniata</taxon>
        <taxon>Vertebrata</taxon>
        <taxon>Euteleostomi</taxon>
        <taxon>Actinopterygii</taxon>
        <taxon>Neopterygii</taxon>
        <taxon>Teleostei</taxon>
        <taxon>Albuliformes</taxon>
        <taxon>Albulidae</taxon>
        <taxon>Albula</taxon>
    </lineage>
</organism>
<accession>A0A8T3DT42</accession>
<dbReference type="Gene3D" id="3.40.50.300">
    <property type="entry name" value="P-loop containing nucleotide triphosphate hydrolases"/>
    <property type="match status" value="2"/>
</dbReference>
<dbReference type="SMART" id="SM00490">
    <property type="entry name" value="HELICc"/>
    <property type="match status" value="1"/>
</dbReference>
<dbReference type="EC" id="3.6.4.13" evidence="2"/>
<comment type="caution">
    <text evidence="16">The sequence shown here is derived from an EMBL/GenBank/DDBJ whole genome shotgun (WGS) entry which is preliminary data.</text>
</comment>
<dbReference type="PROSITE" id="PS51195">
    <property type="entry name" value="Q_MOTIF"/>
    <property type="match status" value="1"/>
</dbReference>